<sequence>MRAVGFLFSPKAVNVVKSIAEIADEYERNLIRLKQRRDEVALLIRAEQCAERRWKLHKRVEVLEQMIFESAGAIAVMRGERHG</sequence>
<reference evidence="2 3" key="1">
    <citation type="submission" date="2020-08" db="EMBL/GenBank/DDBJ databases">
        <title>Genome public.</title>
        <authorList>
            <person name="Liu C."/>
            <person name="Sun Q."/>
        </authorList>
    </citation>
    <scope>NUCLEOTIDE SEQUENCE [LARGE SCALE GENOMIC DNA]</scope>
    <source>
        <strain evidence="2 3">M2</strain>
    </source>
</reference>
<proteinExistence type="predicted"/>
<evidence type="ECO:0000256" key="1">
    <source>
        <dbReference type="SAM" id="Coils"/>
    </source>
</evidence>
<accession>A0ABR7GMC6</accession>
<comment type="caution">
    <text evidence="2">The sequence shown here is derived from an EMBL/GenBank/DDBJ whole genome shotgun (WGS) entry which is preliminary data.</text>
</comment>
<evidence type="ECO:0000313" key="3">
    <source>
        <dbReference type="Proteomes" id="UP000641741"/>
    </source>
</evidence>
<gene>
    <name evidence="2" type="ORF">H8S02_05835</name>
</gene>
<name>A0ABR7GMC6_9FIRM</name>
<feature type="coiled-coil region" evidence="1">
    <location>
        <begin position="16"/>
        <end position="43"/>
    </location>
</feature>
<organism evidence="2 3">
    <name type="scientific">Agathobaculum hominis</name>
    <dbReference type="NCBI Taxonomy" id="2763014"/>
    <lineage>
        <taxon>Bacteria</taxon>
        <taxon>Bacillati</taxon>
        <taxon>Bacillota</taxon>
        <taxon>Clostridia</taxon>
        <taxon>Eubacteriales</taxon>
        <taxon>Butyricicoccaceae</taxon>
        <taxon>Agathobaculum</taxon>
    </lineage>
</organism>
<dbReference type="Proteomes" id="UP000641741">
    <property type="component" value="Unassembled WGS sequence"/>
</dbReference>
<keyword evidence="3" id="KW-1185">Reference proteome</keyword>
<dbReference type="EMBL" id="JACOPK010000004">
    <property type="protein sequence ID" value="MBC5695467.1"/>
    <property type="molecule type" value="Genomic_DNA"/>
</dbReference>
<keyword evidence="1" id="KW-0175">Coiled coil</keyword>
<protein>
    <submittedName>
        <fullName evidence="2">Uncharacterized protein</fullName>
    </submittedName>
</protein>
<evidence type="ECO:0000313" key="2">
    <source>
        <dbReference type="EMBL" id="MBC5695467.1"/>
    </source>
</evidence>